<dbReference type="GO" id="GO:0043565">
    <property type="term" value="F:sequence-specific DNA binding"/>
    <property type="evidence" value="ECO:0007669"/>
    <property type="project" value="InterPro"/>
</dbReference>
<dbReference type="FunFam" id="3.40.50.300:FF:000006">
    <property type="entry name" value="DNA-binding transcriptional regulator NtrC"/>
    <property type="match status" value="1"/>
</dbReference>
<dbReference type="InterPro" id="IPR025943">
    <property type="entry name" value="Sigma_54_int_dom_ATP-bd_2"/>
</dbReference>
<dbReference type="OrthoDB" id="9814761at2"/>
<dbReference type="PROSITE" id="PS00675">
    <property type="entry name" value="SIGMA54_INTERACT_1"/>
    <property type="match status" value="1"/>
</dbReference>
<dbReference type="Pfam" id="PF25601">
    <property type="entry name" value="AAA_lid_14"/>
    <property type="match status" value="1"/>
</dbReference>
<keyword evidence="9" id="KW-1185">Reference proteome</keyword>
<dbReference type="Gene3D" id="3.40.50.300">
    <property type="entry name" value="P-loop containing nucleotide triphosphate hydrolases"/>
    <property type="match status" value="1"/>
</dbReference>
<dbReference type="CDD" id="cd00009">
    <property type="entry name" value="AAA"/>
    <property type="match status" value="1"/>
</dbReference>
<evidence type="ECO:0000259" key="7">
    <source>
        <dbReference type="PROSITE" id="PS50112"/>
    </source>
</evidence>
<proteinExistence type="predicted"/>
<dbReference type="SMART" id="SM00091">
    <property type="entry name" value="PAS"/>
    <property type="match status" value="1"/>
</dbReference>
<dbReference type="InterPro" id="IPR000014">
    <property type="entry name" value="PAS"/>
</dbReference>
<dbReference type="CDD" id="cd00130">
    <property type="entry name" value="PAS"/>
    <property type="match status" value="1"/>
</dbReference>
<reference evidence="8" key="1">
    <citation type="submission" date="2006-05" db="EMBL/GenBank/DDBJ databases">
        <title>Annotation of the draft genome assembly of Desulfuromonas acetoxidans DSM 684.</title>
        <authorList>
            <consortium name="US DOE Joint Genome Institute (JGI-ORNL)"/>
            <person name="Larimer F."/>
            <person name="Land M."/>
            <person name="Hauser L."/>
        </authorList>
    </citation>
    <scope>NUCLEOTIDE SEQUENCE [LARGE SCALE GENOMIC DNA]</scope>
    <source>
        <strain evidence="8">DSM 684</strain>
    </source>
</reference>
<protein>
    <submittedName>
        <fullName evidence="8">GAF modulated sigma54 specific transcriptional regulator, Fis family</fullName>
    </submittedName>
</protein>
<keyword evidence="1" id="KW-0547">Nucleotide-binding</keyword>
<dbReference type="InterPro" id="IPR025944">
    <property type="entry name" value="Sigma_54_int_dom_CS"/>
</dbReference>
<dbReference type="SUPFAM" id="SSF55785">
    <property type="entry name" value="PYP-like sensor domain (PAS domain)"/>
    <property type="match status" value="1"/>
</dbReference>
<feature type="domain" description="PAS" evidence="7">
    <location>
        <begin position="211"/>
        <end position="247"/>
    </location>
</feature>
<dbReference type="InterPro" id="IPR003593">
    <property type="entry name" value="AAA+_ATPase"/>
</dbReference>
<dbReference type="InterPro" id="IPR025662">
    <property type="entry name" value="Sigma_54_int_dom_ATP-bd_1"/>
</dbReference>
<dbReference type="SUPFAM" id="SSF46689">
    <property type="entry name" value="Homeodomain-like"/>
    <property type="match status" value="1"/>
</dbReference>
<dbReference type="Proteomes" id="UP000005695">
    <property type="component" value="Unassembled WGS sequence"/>
</dbReference>
<dbReference type="SMART" id="SM00382">
    <property type="entry name" value="AAA"/>
    <property type="match status" value="1"/>
</dbReference>
<dbReference type="InterPro" id="IPR027417">
    <property type="entry name" value="P-loop_NTPase"/>
</dbReference>
<evidence type="ECO:0000313" key="8">
    <source>
        <dbReference type="EMBL" id="EAT14681.1"/>
    </source>
</evidence>
<dbReference type="InterPro" id="IPR035965">
    <property type="entry name" value="PAS-like_dom_sf"/>
</dbReference>
<evidence type="ECO:0000256" key="1">
    <source>
        <dbReference type="ARBA" id="ARBA00022741"/>
    </source>
</evidence>
<dbReference type="PANTHER" id="PTHR32071:SF57">
    <property type="entry name" value="C4-DICARBOXYLATE TRANSPORT TRANSCRIPTIONAL REGULATORY PROTEIN DCTD"/>
    <property type="match status" value="1"/>
</dbReference>
<dbReference type="PROSITE" id="PS00688">
    <property type="entry name" value="SIGMA54_INTERACT_3"/>
    <property type="match status" value="1"/>
</dbReference>
<dbReference type="Pfam" id="PF13188">
    <property type="entry name" value="PAS_8"/>
    <property type="match status" value="1"/>
</dbReference>
<dbReference type="InterPro" id="IPR003018">
    <property type="entry name" value="GAF"/>
</dbReference>
<dbReference type="Gene3D" id="1.10.8.60">
    <property type="match status" value="1"/>
</dbReference>
<dbReference type="AlphaFoldDB" id="Q1JWW3"/>
<dbReference type="Gene3D" id="3.30.450.40">
    <property type="match status" value="1"/>
</dbReference>
<organism evidence="8 9">
    <name type="scientific">Desulfuromonas acetoxidans (strain DSM 684 / 11070)</name>
    <dbReference type="NCBI Taxonomy" id="281689"/>
    <lineage>
        <taxon>Bacteria</taxon>
        <taxon>Pseudomonadati</taxon>
        <taxon>Thermodesulfobacteriota</taxon>
        <taxon>Desulfuromonadia</taxon>
        <taxon>Desulfuromonadales</taxon>
        <taxon>Desulfuromonadaceae</taxon>
        <taxon>Desulfuromonas</taxon>
    </lineage>
</organism>
<dbReference type="InterPro" id="IPR009057">
    <property type="entry name" value="Homeodomain-like_sf"/>
</dbReference>
<dbReference type="SUPFAM" id="SSF52540">
    <property type="entry name" value="P-loop containing nucleoside triphosphate hydrolases"/>
    <property type="match status" value="1"/>
</dbReference>
<keyword evidence="2" id="KW-0067">ATP-binding</keyword>
<dbReference type="PROSITE" id="PS50112">
    <property type="entry name" value="PAS"/>
    <property type="match status" value="1"/>
</dbReference>
<dbReference type="Pfam" id="PF01590">
    <property type="entry name" value="GAF"/>
    <property type="match status" value="1"/>
</dbReference>
<dbReference type="Gene3D" id="1.10.10.60">
    <property type="entry name" value="Homeodomain-like"/>
    <property type="match status" value="1"/>
</dbReference>
<accession>Q1JWW3</accession>
<name>Q1JWW3_DESA6</name>
<dbReference type="PROSITE" id="PS50045">
    <property type="entry name" value="SIGMA54_INTERACT_4"/>
    <property type="match status" value="1"/>
</dbReference>
<dbReference type="Pfam" id="PF02954">
    <property type="entry name" value="HTH_8"/>
    <property type="match status" value="1"/>
</dbReference>
<sequence>MTHAQVWQQFIETGKLDSAVDKAEIRHSWQRCREMDVDPYDGVSHQLLTPGQISALLGSQKLYISLVRHFMKQLYEFVKGSGFIVFLANREGYILEALGDPETFKAAAQVNLIQGACWVEFAGGTNGIGTALAIGRPVQVSGCEHYCQKLHSWTCSAAPLYDECGDISGVLQMSGPCEKTHPHTLGMVVASAEAIRKQLSVWQRNNELVLANAQLSHLFQTMSDGALVIDADGRVIQVNPVARKVFGKELSGEKLNRIITAADSPDLISSTHSCKDLDVVLHTETEPVEALLTVKPLKDDNSDQSGAVVFFNPIRKMKKLVNRFGGAQATFHFSDIIGEHDSVKAAINMARKAADNLSHVLILGESGTGKELLAQAIHNHSMRRNGPFLAVNCAALPRDLIASELFGYTSGAFTGASPKGRPGKFEMASGGTLLLDEIGDMPLDQQATLLRVLQDKHVTRLGSERAIPVDVRVICATNKNLLDAVSKGHFRQDLYYRLNVTRIDVPPLRERGRDVELLFRFLLKKISLRLHQARPHVDEAVVTALLHYGWPGNVRELENVVERMIHTVEEETLHCAHLPREICCETPVGRALPDSVVTTQDAATLKQVVGEQERRLLVDLLQRYQGNISLIAREMAVSRNTIYRKMHHYNISRDYRFD</sequence>
<comment type="caution">
    <text evidence="8">The sequence shown here is derived from an EMBL/GenBank/DDBJ whole genome shotgun (WGS) entry which is preliminary data.</text>
</comment>
<dbReference type="PANTHER" id="PTHR32071">
    <property type="entry name" value="TRANSCRIPTIONAL REGULATORY PROTEIN"/>
    <property type="match status" value="1"/>
</dbReference>
<reference evidence="8" key="2">
    <citation type="submission" date="2006-05" db="EMBL/GenBank/DDBJ databases">
        <title>Sequencing of the draft genome and assembly of Desulfuromonas acetoxidans DSM 684.</title>
        <authorList>
            <consortium name="US DOE Joint Genome Institute (JGI-PGF)"/>
            <person name="Copeland A."/>
            <person name="Lucas S."/>
            <person name="Lapidus A."/>
            <person name="Barry K."/>
            <person name="Detter J.C."/>
            <person name="Glavina del Rio T."/>
            <person name="Hammon N."/>
            <person name="Israni S."/>
            <person name="Dalin E."/>
            <person name="Tice H."/>
            <person name="Bruce D."/>
            <person name="Pitluck S."/>
            <person name="Richardson P."/>
        </authorList>
    </citation>
    <scope>NUCLEOTIDE SEQUENCE [LARGE SCALE GENOMIC DNA]</scope>
    <source>
        <strain evidence="8">DSM 684</strain>
    </source>
</reference>
<feature type="domain" description="Sigma-54 factor interaction" evidence="6">
    <location>
        <begin position="336"/>
        <end position="566"/>
    </location>
</feature>
<dbReference type="RefSeq" id="WP_006002186.1">
    <property type="nucleotide sequence ID" value="NZ_AAEW02000019.1"/>
</dbReference>
<dbReference type="InterPro" id="IPR002197">
    <property type="entry name" value="HTH_Fis"/>
</dbReference>
<gene>
    <name evidence="8" type="ORF">Dace_0645</name>
</gene>
<keyword evidence="5" id="KW-0804">Transcription</keyword>
<dbReference type="Pfam" id="PF00158">
    <property type="entry name" value="Sigma54_activat"/>
    <property type="match status" value="1"/>
</dbReference>
<keyword evidence="4" id="KW-0238">DNA-binding</keyword>
<evidence type="ECO:0000256" key="3">
    <source>
        <dbReference type="ARBA" id="ARBA00023015"/>
    </source>
</evidence>
<evidence type="ECO:0000256" key="2">
    <source>
        <dbReference type="ARBA" id="ARBA00022840"/>
    </source>
</evidence>
<dbReference type="InterPro" id="IPR029016">
    <property type="entry name" value="GAF-like_dom_sf"/>
</dbReference>
<dbReference type="GO" id="GO:0005524">
    <property type="term" value="F:ATP binding"/>
    <property type="evidence" value="ECO:0007669"/>
    <property type="project" value="UniProtKB-KW"/>
</dbReference>
<dbReference type="Gene3D" id="3.30.450.20">
    <property type="entry name" value="PAS domain"/>
    <property type="match status" value="1"/>
</dbReference>
<dbReference type="InterPro" id="IPR002078">
    <property type="entry name" value="Sigma_54_int"/>
</dbReference>
<evidence type="ECO:0000256" key="4">
    <source>
        <dbReference type="ARBA" id="ARBA00023125"/>
    </source>
</evidence>
<evidence type="ECO:0000256" key="5">
    <source>
        <dbReference type="ARBA" id="ARBA00023163"/>
    </source>
</evidence>
<dbReference type="PROSITE" id="PS00676">
    <property type="entry name" value="SIGMA54_INTERACT_2"/>
    <property type="match status" value="1"/>
</dbReference>
<keyword evidence="3" id="KW-0805">Transcription regulation</keyword>
<evidence type="ECO:0000313" key="9">
    <source>
        <dbReference type="Proteomes" id="UP000005695"/>
    </source>
</evidence>
<dbReference type="InterPro" id="IPR058031">
    <property type="entry name" value="AAA_lid_NorR"/>
</dbReference>
<dbReference type="GO" id="GO:0006355">
    <property type="term" value="P:regulation of DNA-templated transcription"/>
    <property type="evidence" value="ECO:0007669"/>
    <property type="project" value="InterPro"/>
</dbReference>
<evidence type="ECO:0000259" key="6">
    <source>
        <dbReference type="PROSITE" id="PS50045"/>
    </source>
</evidence>
<dbReference type="EMBL" id="AAEW02000019">
    <property type="protein sequence ID" value="EAT14681.1"/>
    <property type="molecule type" value="Genomic_DNA"/>
</dbReference>